<sequence>MKRVNESFLEWQKVAVLDYDPEKKLFLVRNETDCSEDGKPPVFETSKSSDLWIPRRKKSLPKWLHKDLEELIAIARRSRQLRPRLKWIKDELEVNIKEMKLEFKRAINSLSYLDITGQNPNLIAEFQNEKLKNVIEPHRKGHLVKLNYSFKERFESFRCKTLWNQPQAVQALNLVQR</sequence>
<gene>
    <name evidence="1" type="primary">Dnah1</name>
    <name evidence="1" type="ORF">CEXT_298201</name>
</gene>
<dbReference type="EMBL" id="BPLR01016954">
    <property type="protein sequence ID" value="GIY87568.1"/>
    <property type="molecule type" value="Genomic_DNA"/>
</dbReference>
<comment type="caution">
    <text evidence="1">The sequence shown here is derived from an EMBL/GenBank/DDBJ whole genome shotgun (WGS) entry which is preliminary data.</text>
</comment>
<reference evidence="1 2" key="1">
    <citation type="submission" date="2021-06" db="EMBL/GenBank/DDBJ databases">
        <title>Caerostris extrusa draft genome.</title>
        <authorList>
            <person name="Kono N."/>
            <person name="Arakawa K."/>
        </authorList>
    </citation>
    <scope>NUCLEOTIDE SEQUENCE [LARGE SCALE GENOMIC DNA]</scope>
</reference>
<organism evidence="1 2">
    <name type="scientific">Caerostris extrusa</name>
    <name type="common">Bark spider</name>
    <name type="synonym">Caerostris bankana</name>
    <dbReference type="NCBI Taxonomy" id="172846"/>
    <lineage>
        <taxon>Eukaryota</taxon>
        <taxon>Metazoa</taxon>
        <taxon>Ecdysozoa</taxon>
        <taxon>Arthropoda</taxon>
        <taxon>Chelicerata</taxon>
        <taxon>Arachnida</taxon>
        <taxon>Araneae</taxon>
        <taxon>Araneomorphae</taxon>
        <taxon>Entelegynae</taxon>
        <taxon>Araneoidea</taxon>
        <taxon>Araneidae</taxon>
        <taxon>Caerostris</taxon>
    </lineage>
</organism>
<evidence type="ECO:0000313" key="1">
    <source>
        <dbReference type="EMBL" id="GIY87568.1"/>
    </source>
</evidence>
<proteinExistence type="predicted"/>
<accession>A0AAV4WYZ4</accession>
<dbReference type="AlphaFoldDB" id="A0AAV4WYZ4"/>
<name>A0AAV4WYZ4_CAEEX</name>
<protein>
    <submittedName>
        <fullName evidence="1">Dynein heavy chain 1, axonemal</fullName>
    </submittedName>
</protein>
<dbReference type="Proteomes" id="UP001054945">
    <property type="component" value="Unassembled WGS sequence"/>
</dbReference>
<keyword evidence="2" id="KW-1185">Reference proteome</keyword>
<evidence type="ECO:0000313" key="2">
    <source>
        <dbReference type="Proteomes" id="UP001054945"/>
    </source>
</evidence>